<proteinExistence type="predicted"/>
<evidence type="ECO:0000313" key="1">
    <source>
        <dbReference type="EMBL" id="TDC07924.1"/>
    </source>
</evidence>
<reference evidence="1 2" key="1">
    <citation type="submission" date="2019-02" db="EMBL/GenBank/DDBJ databases">
        <title>Draft genome sequences of novel Actinobacteria.</title>
        <authorList>
            <person name="Sahin N."/>
            <person name="Ay H."/>
            <person name="Saygin H."/>
        </authorList>
    </citation>
    <scope>NUCLEOTIDE SEQUENCE [LARGE SCALE GENOMIC DNA]</scope>
    <source>
        <strain evidence="1 2">KC201</strain>
    </source>
</reference>
<dbReference type="RefSeq" id="WP_132332503.1">
    <property type="nucleotide sequence ID" value="NZ_SMJZ01000034.1"/>
</dbReference>
<comment type="caution">
    <text evidence="1">The sequence shown here is derived from an EMBL/GenBank/DDBJ whole genome shotgun (WGS) entry which is preliminary data.</text>
</comment>
<organism evidence="1 2">
    <name type="scientific">Nonomuraea longispora</name>
    <dbReference type="NCBI Taxonomy" id="1848320"/>
    <lineage>
        <taxon>Bacteria</taxon>
        <taxon>Bacillati</taxon>
        <taxon>Actinomycetota</taxon>
        <taxon>Actinomycetes</taxon>
        <taxon>Streptosporangiales</taxon>
        <taxon>Streptosporangiaceae</taxon>
        <taxon>Nonomuraea</taxon>
    </lineage>
</organism>
<dbReference type="OrthoDB" id="10004907at2"/>
<sequence length="111" mass="12470">MTDGPGPTTAHAAYARRVVQALVEHFDELTDAMTSDIVEKSITASLFHPFDGWEVILDSPYVANWKLKPDTGNRIRVACIRTPPRTPDPVQTQRDLDRERALTRLLQELAS</sequence>
<dbReference type="Proteomes" id="UP000295157">
    <property type="component" value="Unassembled WGS sequence"/>
</dbReference>
<dbReference type="EMBL" id="SMJZ01000034">
    <property type="protein sequence ID" value="TDC07924.1"/>
    <property type="molecule type" value="Genomic_DNA"/>
</dbReference>
<keyword evidence="2" id="KW-1185">Reference proteome</keyword>
<evidence type="ECO:0000313" key="2">
    <source>
        <dbReference type="Proteomes" id="UP000295157"/>
    </source>
</evidence>
<name>A0A4R4NHD1_9ACTN</name>
<gene>
    <name evidence="1" type="ORF">E1267_11930</name>
</gene>
<protein>
    <submittedName>
        <fullName evidence="1">Uncharacterized protein</fullName>
    </submittedName>
</protein>
<dbReference type="AlphaFoldDB" id="A0A4R4NHD1"/>
<accession>A0A4R4NHD1</accession>